<sequence length="106" mass="12424">MRAFNMAMLSKQPWRLATATDFLFYRTLKGKYFKDGGNNPSYTWRSIMAAQNIIKFGMKWRVGDGKSIKLWRHKWILGRIGSQTEQAQTILPRDAKVVRVLFIKQL</sequence>
<evidence type="ECO:0000313" key="1">
    <source>
        <dbReference type="EMBL" id="GAV65580.1"/>
    </source>
</evidence>
<dbReference type="OrthoDB" id="1742963at2759"/>
<dbReference type="Proteomes" id="UP000187406">
    <property type="component" value="Unassembled WGS sequence"/>
</dbReference>
<dbReference type="EMBL" id="BDDD01000422">
    <property type="protein sequence ID" value="GAV65580.1"/>
    <property type="molecule type" value="Genomic_DNA"/>
</dbReference>
<dbReference type="InParanoid" id="A0A1Q3BC61"/>
<organism evidence="1 2">
    <name type="scientific">Cephalotus follicularis</name>
    <name type="common">Albany pitcher plant</name>
    <dbReference type="NCBI Taxonomy" id="3775"/>
    <lineage>
        <taxon>Eukaryota</taxon>
        <taxon>Viridiplantae</taxon>
        <taxon>Streptophyta</taxon>
        <taxon>Embryophyta</taxon>
        <taxon>Tracheophyta</taxon>
        <taxon>Spermatophyta</taxon>
        <taxon>Magnoliopsida</taxon>
        <taxon>eudicotyledons</taxon>
        <taxon>Gunneridae</taxon>
        <taxon>Pentapetalae</taxon>
        <taxon>rosids</taxon>
        <taxon>fabids</taxon>
        <taxon>Oxalidales</taxon>
        <taxon>Cephalotaceae</taxon>
        <taxon>Cephalotus</taxon>
    </lineage>
</organism>
<accession>A0A1Q3BC61</accession>
<dbReference type="STRING" id="3775.A0A1Q3BC61"/>
<reference evidence="2" key="1">
    <citation type="submission" date="2016-04" db="EMBL/GenBank/DDBJ databases">
        <title>Cephalotus genome sequencing.</title>
        <authorList>
            <person name="Fukushima K."/>
            <person name="Hasebe M."/>
            <person name="Fang X."/>
        </authorList>
    </citation>
    <scope>NUCLEOTIDE SEQUENCE [LARGE SCALE GENOMIC DNA]</scope>
    <source>
        <strain evidence="2">cv. St1</strain>
    </source>
</reference>
<protein>
    <submittedName>
        <fullName evidence="1">Uncharacterized protein</fullName>
    </submittedName>
</protein>
<dbReference type="AlphaFoldDB" id="A0A1Q3BC61"/>
<gene>
    <name evidence="1" type="ORF">CFOL_v3_09095</name>
</gene>
<name>A0A1Q3BC61_CEPFO</name>
<proteinExistence type="predicted"/>
<keyword evidence="2" id="KW-1185">Reference proteome</keyword>
<evidence type="ECO:0000313" key="2">
    <source>
        <dbReference type="Proteomes" id="UP000187406"/>
    </source>
</evidence>
<comment type="caution">
    <text evidence="1">The sequence shown here is derived from an EMBL/GenBank/DDBJ whole genome shotgun (WGS) entry which is preliminary data.</text>
</comment>